<comment type="caution">
    <text evidence="3">The sequence shown here is derived from an EMBL/GenBank/DDBJ whole genome shotgun (WGS) entry which is preliminary data.</text>
</comment>
<feature type="chain" id="PRO_5031339590" evidence="1">
    <location>
        <begin position="25"/>
        <end position="165"/>
    </location>
</feature>
<feature type="signal peptide" evidence="1">
    <location>
        <begin position="1"/>
        <end position="24"/>
    </location>
</feature>
<evidence type="ECO:0000313" key="3">
    <source>
        <dbReference type="EMBL" id="MBB6507103.1"/>
    </source>
</evidence>
<organism evidence="3 4">
    <name type="scientific">Rhizobium soli</name>
    <dbReference type="NCBI Taxonomy" id="424798"/>
    <lineage>
        <taxon>Bacteria</taxon>
        <taxon>Pseudomonadati</taxon>
        <taxon>Pseudomonadota</taxon>
        <taxon>Alphaproteobacteria</taxon>
        <taxon>Hyphomicrobiales</taxon>
        <taxon>Rhizobiaceae</taxon>
        <taxon>Rhizobium/Agrobacterium group</taxon>
        <taxon>Rhizobium</taxon>
    </lineage>
</organism>
<evidence type="ECO:0000259" key="2">
    <source>
        <dbReference type="Pfam" id="PF05229"/>
    </source>
</evidence>
<dbReference type="InterPro" id="IPR007893">
    <property type="entry name" value="Spore_coat_U/FanG"/>
</dbReference>
<dbReference type="EMBL" id="JACHBU010000001">
    <property type="protein sequence ID" value="MBB6507103.1"/>
    <property type="molecule type" value="Genomic_DNA"/>
</dbReference>
<gene>
    <name evidence="3" type="ORF">F4695_000422</name>
</gene>
<keyword evidence="1" id="KW-0732">Signal</keyword>
<sequence>MTKTILATIFAATALSLTSSAAFAQTAAANMDVSMTVAAECTLATDPVAFGNQALIDVAVEVPGNMTVQCTANAPYQIQLGVGNGALATVETRFMTGVANGGLATYTVHQGLATGPIWGATLGTNTLDGTATGGADVIPFTAVLAANQSVQADTYADVLIATINY</sequence>
<accession>A0A7X0JGF2</accession>
<dbReference type="PANTHER" id="PTHR37089">
    <property type="entry name" value="PROTEIN U-RELATED"/>
    <property type="match status" value="1"/>
</dbReference>
<dbReference type="PANTHER" id="PTHR37089:SF1">
    <property type="entry name" value="MEMBRANE PROTEIN"/>
    <property type="match status" value="1"/>
</dbReference>
<keyword evidence="4" id="KW-1185">Reference proteome</keyword>
<protein>
    <submittedName>
        <fullName evidence="3">Spore coat protein U-like protein</fullName>
    </submittedName>
</protein>
<reference evidence="3 4" key="1">
    <citation type="submission" date="2020-08" db="EMBL/GenBank/DDBJ databases">
        <title>The Agave Microbiome: Exploring the role of microbial communities in plant adaptations to desert environments.</title>
        <authorList>
            <person name="Partida-Martinez L.P."/>
        </authorList>
    </citation>
    <scope>NUCLEOTIDE SEQUENCE [LARGE SCALE GENOMIC DNA]</scope>
    <source>
        <strain evidence="3 4">AS3.12</strain>
    </source>
</reference>
<evidence type="ECO:0000256" key="1">
    <source>
        <dbReference type="SAM" id="SignalP"/>
    </source>
</evidence>
<dbReference type="InterPro" id="IPR053167">
    <property type="entry name" value="Spore_coat_component"/>
</dbReference>
<dbReference type="RefSeq" id="WP_184653554.1">
    <property type="nucleotide sequence ID" value="NZ_JACHBU010000001.1"/>
</dbReference>
<dbReference type="AlphaFoldDB" id="A0A7X0JGF2"/>
<evidence type="ECO:0000313" key="4">
    <source>
        <dbReference type="Proteomes" id="UP000585437"/>
    </source>
</evidence>
<keyword evidence="3" id="KW-0167">Capsid protein</keyword>
<keyword evidence="3" id="KW-0946">Virion</keyword>
<name>A0A7X0JGF2_9HYPH</name>
<dbReference type="Proteomes" id="UP000585437">
    <property type="component" value="Unassembled WGS sequence"/>
</dbReference>
<feature type="domain" description="Spore coat protein U/FanG" evidence="2">
    <location>
        <begin position="28"/>
        <end position="162"/>
    </location>
</feature>
<proteinExistence type="predicted"/>
<dbReference type="Pfam" id="PF05229">
    <property type="entry name" value="SCPU"/>
    <property type="match status" value="1"/>
</dbReference>